<organism evidence="5 6">
    <name type="scientific">Pontibacterium sinense</name>
    <dbReference type="NCBI Taxonomy" id="2781979"/>
    <lineage>
        <taxon>Bacteria</taxon>
        <taxon>Pseudomonadati</taxon>
        <taxon>Pseudomonadota</taxon>
        <taxon>Gammaproteobacteria</taxon>
        <taxon>Oceanospirillales</taxon>
        <taxon>Oceanospirillaceae</taxon>
        <taxon>Pontibacterium</taxon>
    </lineage>
</organism>
<evidence type="ECO:0000256" key="4">
    <source>
        <dbReference type="ARBA" id="ARBA00022801"/>
    </source>
</evidence>
<keyword evidence="2 5" id="KW-0645">Protease</keyword>
<name>A0A8J7F836_9GAMM</name>
<evidence type="ECO:0000256" key="1">
    <source>
        <dbReference type="ARBA" id="ARBA00006814"/>
    </source>
</evidence>
<dbReference type="PANTHER" id="PTHR30302:SF1">
    <property type="entry name" value="HYDROGENASE 2 MATURATION PROTEASE"/>
    <property type="match status" value="1"/>
</dbReference>
<dbReference type="SUPFAM" id="SSF53163">
    <property type="entry name" value="HybD-like"/>
    <property type="match status" value="1"/>
</dbReference>
<dbReference type="InterPro" id="IPR023430">
    <property type="entry name" value="Pept_HybD-like_dom_sf"/>
</dbReference>
<accession>A0A8J7F836</accession>
<keyword evidence="6" id="KW-1185">Reference proteome</keyword>
<keyword evidence="4" id="KW-0378">Hydrolase</keyword>
<dbReference type="NCBIfam" id="TIGR00072">
    <property type="entry name" value="hydrog_prot"/>
    <property type="match status" value="1"/>
</dbReference>
<evidence type="ECO:0000313" key="5">
    <source>
        <dbReference type="EMBL" id="MBE9395927.1"/>
    </source>
</evidence>
<reference evidence="5" key="1">
    <citation type="submission" date="2020-10" db="EMBL/GenBank/DDBJ databases">
        <title>Bacterium isolated from coastal waters sediment.</title>
        <authorList>
            <person name="Chen R.-J."/>
            <person name="Lu D.-C."/>
            <person name="Zhu K.-L."/>
            <person name="Du Z.-J."/>
        </authorList>
    </citation>
    <scope>NUCLEOTIDE SEQUENCE</scope>
    <source>
        <strain evidence="5">N1Y112</strain>
    </source>
</reference>
<dbReference type="Proteomes" id="UP000640333">
    <property type="component" value="Unassembled WGS sequence"/>
</dbReference>
<dbReference type="InterPro" id="IPR000671">
    <property type="entry name" value="Peptidase_A31"/>
</dbReference>
<evidence type="ECO:0000256" key="3">
    <source>
        <dbReference type="ARBA" id="ARBA00022750"/>
    </source>
</evidence>
<comment type="caution">
    <text evidence="5">The sequence shown here is derived from an EMBL/GenBank/DDBJ whole genome shotgun (WGS) entry which is preliminary data.</text>
</comment>
<evidence type="ECO:0000256" key="2">
    <source>
        <dbReference type="ARBA" id="ARBA00022670"/>
    </source>
</evidence>
<evidence type="ECO:0000313" key="6">
    <source>
        <dbReference type="Proteomes" id="UP000640333"/>
    </source>
</evidence>
<sequence>MKNVRIIGLGSPHGDDTFGWVVVDLLQRQIVPESVELVVLDRPGAALLSYLQDADHIWVIDAADMGEVPGTLHQMDAVQLLREPRLASITSHGIGLIETLQLADACQITLPPIHVFLVQLAHLESDQPLSPAVQLSAETLAADIRDLFTSD</sequence>
<proteinExistence type="inferred from homology"/>
<dbReference type="GO" id="GO:0004190">
    <property type="term" value="F:aspartic-type endopeptidase activity"/>
    <property type="evidence" value="ECO:0007669"/>
    <property type="project" value="UniProtKB-KW"/>
</dbReference>
<comment type="similarity">
    <text evidence="1">Belongs to the peptidase A31 family.</text>
</comment>
<dbReference type="EMBL" id="JADEYS010000001">
    <property type="protein sequence ID" value="MBE9395927.1"/>
    <property type="molecule type" value="Genomic_DNA"/>
</dbReference>
<keyword evidence="3" id="KW-0064">Aspartyl protease</keyword>
<dbReference type="AlphaFoldDB" id="A0A8J7F836"/>
<dbReference type="GO" id="GO:0008047">
    <property type="term" value="F:enzyme activator activity"/>
    <property type="evidence" value="ECO:0007669"/>
    <property type="project" value="InterPro"/>
</dbReference>
<dbReference type="Gene3D" id="3.40.50.1450">
    <property type="entry name" value="HybD-like"/>
    <property type="match status" value="1"/>
</dbReference>
<dbReference type="Pfam" id="PF01750">
    <property type="entry name" value="HycI"/>
    <property type="match status" value="1"/>
</dbReference>
<dbReference type="GO" id="GO:0016485">
    <property type="term" value="P:protein processing"/>
    <property type="evidence" value="ECO:0007669"/>
    <property type="project" value="TreeGrafter"/>
</dbReference>
<dbReference type="PANTHER" id="PTHR30302">
    <property type="entry name" value="HYDROGENASE 1 MATURATION PROTEASE"/>
    <property type="match status" value="1"/>
</dbReference>
<protein>
    <submittedName>
        <fullName evidence="5">Hydrogenase maturation protease</fullName>
    </submittedName>
</protein>
<dbReference type="CDD" id="cd00518">
    <property type="entry name" value="H2MP"/>
    <property type="match status" value="1"/>
</dbReference>
<gene>
    <name evidence="5" type="ORF">IOQ59_01495</name>
</gene>
<dbReference type="RefSeq" id="WP_193951479.1">
    <property type="nucleotide sequence ID" value="NZ_JADEYS010000001.1"/>
</dbReference>